<dbReference type="AlphaFoldDB" id="A0A498D9B0"/>
<organism evidence="2 3">
    <name type="scientific">Oceanobacillus piezotolerans</name>
    <dbReference type="NCBI Taxonomy" id="2448030"/>
    <lineage>
        <taxon>Bacteria</taxon>
        <taxon>Bacillati</taxon>
        <taxon>Bacillota</taxon>
        <taxon>Bacilli</taxon>
        <taxon>Bacillales</taxon>
        <taxon>Bacillaceae</taxon>
        <taxon>Oceanobacillus</taxon>
    </lineage>
</organism>
<gene>
    <name evidence="2" type="ORF">D8M04_15165</name>
</gene>
<reference evidence="2 3" key="1">
    <citation type="submission" date="2018-10" db="EMBL/GenBank/DDBJ databases">
        <title>Oceanobacillus sp. YLB-02 draft genome.</title>
        <authorList>
            <person name="Yu L."/>
        </authorList>
    </citation>
    <scope>NUCLEOTIDE SEQUENCE [LARGE SCALE GENOMIC DNA]</scope>
    <source>
        <strain evidence="2 3">YLB-02</strain>
    </source>
</reference>
<protein>
    <submittedName>
        <fullName evidence="2">Lantibiotic biosynthesis protein</fullName>
    </submittedName>
</protein>
<evidence type="ECO:0000259" key="1">
    <source>
        <dbReference type="Pfam" id="PF14028"/>
    </source>
</evidence>
<keyword evidence="3" id="KW-1185">Reference proteome</keyword>
<dbReference type="Proteomes" id="UP000270219">
    <property type="component" value="Unassembled WGS sequence"/>
</dbReference>
<dbReference type="OrthoDB" id="1273722at2"/>
<evidence type="ECO:0000313" key="2">
    <source>
        <dbReference type="EMBL" id="RLL42886.1"/>
    </source>
</evidence>
<dbReference type="Pfam" id="PF14028">
    <property type="entry name" value="Lant_dehydr_C"/>
    <property type="match status" value="1"/>
</dbReference>
<dbReference type="InterPro" id="IPR023809">
    <property type="entry name" value="Thiopep_bacteriocin_synth_dom"/>
</dbReference>
<sequence length="282" mass="34032">MWISKHIFIHDYPLIDDYLKHVLLPLADRELADGYFFIRYWDGGPHVRLRYKGSGDSDRFTHLLQSTLEEFKREHRDWPFQKMKEDQRVKRTEGEGSGIAYPNFSIQSIDYHPEIYRYGGENVMGISEDIFMASSKFASVIIQQLPRNKRYVIAYDMMYECGKLAEEMQWIKDRRSFFYDYHMIWKEFKDQPNFSSLSHSLKSRTRHLESKKTLKPYQSYINLLKEKMLDIYGLQSIYKEHEVYYILISHMHMLNNRLGVSPDREYIFSSILYDYYTEIVHQ</sequence>
<dbReference type="NCBIfam" id="TIGR03891">
    <property type="entry name" value="thiopep_ocin"/>
    <property type="match status" value="1"/>
</dbReference>
<dbReference type="RefSeq" id="WP_121524253.1">
    <property type="nucleotide sequence ID" value="NZ_RCHR01000005.1"/>
</dbReference>
<accession>A0A498D9B0</accession>
<evidence type="ECO:0000313" key="3">
    <source>
        <dbReference type="Proteomes" id="UP000270219"/>
    </source>
</evidence>
<dbReference type="EMBL" id="RCHR01000005">
    <property type="protein sequence ID" value="RLL42886.1"/>
    <property type="molecule type" value="Genomic_DNA"/>
</dbReference>
<proteinExistence type="predicted"/>
<name>A0A498D9B0_9BACI</name>
<comment type="caution">
    <text evidence="2">The sequence shown here is derived from an EMBL/GenBank/DDBJ whole genome shotgun (WGS) entry which is preliminary data.</text>
</comment>
<feature type="domain" description="Thiopeptide-type bacteriocin biosynthesis" evidence="1">
    <location>
        <begin position="2"/>
        <end position="276"/>
    </location>
</feature>